<evidence type="ECO:0000313" key="3">
    <source>
        <dbReference type="Proteomes" id="UP000018001"/>
    </source>
</evidence>
<dbReference type="EMBL" id="BAUL01000229">
    <property type="protein sequence ID" value="GAD98119.1"/>
    <property type="molecule type" value="Genomic_DNA"/>
</dbReference>
<dbReference type="HOGENOM" id="CLU_034568_1_0_1"/>
<keyword evidence="1" id="KW-0812">Transmembrane</keyword>
<keyword evidence="1" id="KW-0472">Membrane</keyword>
<feature type="transmembrane region" description="Helical" evidence="1">
    <location>
        <begin position="426"/>
        <end position="444"/>
    </location>
</feature>
<evidence type="ECO:0000256" key="1">
    <source>
        <dbReference type="SAM" id="Phobius"/>
    </source>
</evidence>
<keyword evidence="1" id="KW-1133">Transmembrane helix</keyword>
<dbReference type="AlphaFoldDB" id="V5FJT3"/>
<dbReference type="eggNOG" id="ENOG502SJAE">
    <property type="taxonomic scope" value="Eukaryota"/>
</dbReference>
<gene>
    <name evidence="2" type="ORF">PVAR5_6809</name>
</gene>
<proteinExistence type="predicted"/>
<feature type="transmembrane region" description="Helical" evidence="1">
    <location>
        <begin position="456"/>
        <end position="477"/>
    </location>
</feature>
<comment type="caution">
    <text evidence="2">The sequence shown here is derived from an EMBL/GenBank/DDBJ whole genome shotgun (WGS) entry which is preliminary data.</text>
</comment>
<dbReference type="Pfam" id="PF01544">
    <property type="entry name" value="CorA"/>
    <property type="match status" value="1"/>
</dbReference>
<dbReference type="InParanoid" id="V5FJT3"/>
<dbReference type="Gene3D" id="1.20.58.340">
    <property type="entry name" value="Magnesium transport protein CorA, transmembrane region"/>
    <property type="match status" value="1"/>
</dbReference>
<sequence>MDHTSPSESKSYKDFVRFRQQANPCIAGLSKFFEGSRYPPSSCRIHAANYGTEGIQRNSAVFKKVDVTELSHILNTPSPGQRRLIIIEDLHPWVAEVLGSRLDIDPVFFANHVVTKYGGIEMMPAPPSAALAPSQIIMQANCFHLHFQRIVDLGSAKKFRNCGWECVTSGNVPRALRRLPAVSNRQLAILRACCSVFVKSFDRSSIGVIFVDPTTSEFIASSGTSQSQPERVIAVPLHTGVEDFRRPVSFSVFQISKSPIKDVNRSTSLLDVLIGYYSDEKLRPEATDGSILQLVYYPLCVVIGEWILYNQVMARYLSYYEYSLRSIDTIVNDEKGDLIDLQKWRHRAIQSRIKIESTKNFVHYWLSQQNDSSNIWDLILADLDSLSKQVEQYGQSLERIIPVVTSMVQLYDAHRSVTESINVRRLTYVALIFVPLSWVAALFSMADDYGPGKPKFWIYFAVSLPFCMLVFACSFLASLPPTNLLKSIGVRLRSKRKQGEELYCAEL</sequence>
<dbReference type="Proteomes" id="UP000018001">
    <property type="component" value="Unassembled WGS sequence"/>
</dbReference>
<accession>V5FJT3</accession>
<keyword evidence="3" id="KW-1185">Reference proteome</keyword>
<organism evidence="2 3">
    <name type="scientific">Byssochlamys spectabilis (strain No. 5 / NBRC 109023)</name>
    <name type="common">Paecilomyces variotii</name>
    <dbReference type="NCBI Taxonomy" id="1356009"/>
    <lineage>
        <taxon>Eukaryota</taxon>
        <taxon>Fungi</taxon>
        <taxon>Dikarya</taxon>
        <taxon>Ascomycota</taxon>
        <taxon>Pezizomycotina</taxon>
        <taxon>Eurotiomycetes</taxon>
        <taxon>Eurotiomycetidae</taxon>
        <taxon>Eurotiales</taxon>
        <taxon>Thermoascaceae</taxon>
        <taxon>Paecilomyces</taxon>
    </lineage>
</organism>
<name>V5FJT3_BYSSN</name>
<protein>
    <submittedName>
        <fullName evidence="2">Uncharacterized protein</fullName>
    </submittedName>
</protein>
<evidence type="ECO:0000313" key="2">
    <source>
        <dbReference type="EMBL" id="GAD98119.1"/>
    </source>
</evidence>
<reference evidence="3" key="1">
    <citation type="journal article" date="2014" name="Genome Announc.">
        <title>Draft genome sequence of the formaldehyde-resistant fungus Byssochlamys spectabilis No. 5 (anamorph Paecilomyces variotii No. 5) (NBRC109023).</title>
        <authorList>
            <person name="Oka T."/>
            <person name="Ekino K."/>
            <person name="Fukuda K."/>
            <person name="Nomura Y."/>
        </authorList>
    </citation>
    <scope>NUCLEOTIDE SEQUENCE [LARGE SCALE GENOMIC DNA]</scope>
    <source>
        <strain evidence="3">No. 5 / NBRC 109023</strain>
    </source>
</reference>
<dbReference type="GO" id="GO:0046873">
    <property type="term" value="F:metal ion transmembrane transporter activity"/>
    <property type="evidence" value="ECO:0007669"/>
    <property type="project" value="InterPro"/>
</dbReference>
<dbReference type="InterPro" id="IPR002523">
    <property type="entry name" value="MgTranspt_CorA/ZnTranspt_ZntB"/>
</dbReference>
<dbReference type="OrthoDB" id="5428055at2759"/>
<dbReference type="GO" id="GO:0016020">
    <property type="term" value="C:membrane"/>
    <property type="evidence" value="ECO:0007669"/>
    <property type="project" value="InterPro"/>
</dbReference>